<dbReference type="EMBL" id="AKHY01000128">
    <property type="protein sequence ID" value="EIT79186.1"/>
    <property type="molecule type" value="Genomic_DNA"/>
</dbReference>
<reference evidence="2 3" key="1">
    <citation type="journal article" date="2012" name="Eukaryot. Cell">
        <title>Draft genome sequence of Aspergillus oryzae strain 3.042.</title>
        <authorList>
            <person name="Zhao G."/>
            <person name="Yao Y."/>
            <person name="Qi W."/>
            <person name="Wang C."/>
            <person name="Hou L."/>
            <person name="Zeng B."/>
            <person name="Cao X."/>
        </authorList>
    </citation>
    <scope>NUCLEOTIDE SEQUENCE [LARGE SCALE GENOMIC DNA]</scope>
    <source>
        <strain evidence="2 3">3.042</strain>
    </source>
</reference>
<feature type="compositionally biased region" description="Polar residues" evidence="1">
    <location>
        <begin position="81"/>
        <end position="97"/>
    </location>
</feature>
<dbReference type="HOGENOM" id="CLU_101051_0_1_1"/>
<name>I8IJW3_ASPO3</name>
<organism evidence="2 3">
    <name type="scientific">Aspergillus oryzae (strain 3.042)</name>
    <name type="common">Yellow koji mold</name>
    <dbReference type="NCBI Taxonomy" id="1160506"/>
    <lineage>
        <taxon>Eukaryota</taxon>
        <taxon>Fungi</taxon>
        <taxon>Dikarya</taxon>
        <taxon>Ascomycota</taxon>
        <taxon>Pezizomycotina</taxon>
        <taxon>Eurotiomycetes</taxon>
        <taxon>Eurotiomycetidae</taxon>
        <taxon>Eurotiales</taxon>
        <taxon>Aspergillaceae</taxon>
        <taxon>Aspergillus</taxon>
        <taxon>Aspergillus subgen. Circumdati</taxon>
    </lineage>
</organism>
<feature type="compositionally biased region" description="Low complexity" evidence="1">
    <location>
        <begin position="170"/>
        <end position="185"/>
    </location>
</feature>
<reference evidence="3" key="2">
    <citation type="submission" date="2012-06" db="EMBL/GenBank/DDBJ databases">
        <title>Comparative genomic analyses of Aspergillus oryzae 3.042 and A. oryzae RIB40 for soy-sauce fermentation.</title>
        <authorList>
            <person name="Zhao G."/>
            <person name="Hou L."/>
            <person name="Wang C."/>
            <person name="Cao X."/>
        </authorList>
    </citation>
    <scope>NUCLEOTIDE SEQUENCE [LARGE SCALE GENOMIC DNA]</scope>
    <source>
        <strain evidence="3">3.042</strain>
    </source>
</reference>
<dbReference type="Proteomes" id="UP000002812">
    <property type="component" value="Unassembled WGS sequence"/>
</dbReference>
<evidence type="ECO:0000256" key="1">
    <source>
        <dbReference type="SAM" id="MobiDB-lite"/>
    </source>
</evidence>
<dbReference type="Pfam" id="PF12223">
    <property type="entry name" value="DUF3602"/>
    <property type="match status" value="1"/>
</dbReference>
<dbReference type="AlphaFoldDB" id="I8IJW3"/>
<dbReference type="PANTHER" id="PTHR34693">
    <property type="entry name" value="PROTEIN PAR32"/>
    <property type="match status" value="1"/>
</dbReference>
<dbReference type="OrthoDB" id="5424462at2759"/>
<dbReference type="InterPro" id="IPR053203">
    <property type="entry name" value="Cisplatin_resist-associated"/>
</dbReference>
<feature type="region of interest" description="Disordered" evidence="1">
    <location>
        <begin position="167"/>
        <end position="205"/>
    </location>
</feature>
<dbReference type="PANTHER" id="PTHR34693:SF2">
    <property type="entry name" value="DUF3602 DOMAIN-CONTAINING PROTEIN"/>
    <property type="match status" value="1"/>
</dbReference>
<feature type="compositionally biased region" description="Basic and acidic residues" evidence="1">
    <location>
        <begin position="186"/>
        <end position="198"/>
    </location>
</feature>
<feature type="region of interest" description="Disordered" evidence="1">
    <location>
        <begin position="80"/>
        <end position="105"/>
    </location>
</feature>
<comment type="caution">
    <text evidence="2">The sequence shown here is derived from an EMBL/GenBank/DDBJ whole genome shotgun (WGS) entry which is preliminary data.</text>
</comment>
<proteinExistence type="predicted"/>
<protein>
    <submittedName>
        <fullName evidence="2">Uncharacterized protein</fullName>
    </submittedName>
</protein>
<sequence length="205" mass="22100">MGIILEFCYDAIMPPVPFCGEILSLSRRRHESPRKTTNYQIIIIRISIMPATVNYRVVEPHPSVSRPALHTARGGAGNIISLKNTKTTPSQTATGPPSLTRLDSHVPPVYKSGRGGAGNVHSSSERAIFSFDEELERDLRRAAPVYHVGRGGAGNMVYSDNGSTLSRKFSASSNATSSSTGSTSSTREKALRGLEKGWGKLRGMA</sequence>
<evidence type="ECO:0000313" key="3">
    <source>
        <dbReference type="Proteomes" id="UP000002812"/>
    </source>
</evidence>
<gene>
    <name evidence="2" type="ORF">Ao3042_04383</name>
</gene>
<accession>I8IJW3</accession>
<dbReference type="InterPro" id="IPR022024">
    <property type="entry name" value="DUF3602"/>
</dbReference>
<evidence type="ECO:0000313" key="2">
    <source>
        <dbReference type="EMBL" id="EIT79186.1"/>
    </source>
</evidence>